<dbReference type="Proteomes" id="UP001153331">
    <property type="component" value="Unassembled WGS sequence"/>
</dbReference>
<accession>A0ACC2I6P2</accession>
<proteinExistence type="predicted"/>
<evidence type="ECO:0000313" key="1">
    <source>
        <dbReference type="EMBL" id="KAJ8110837.1"/>
    </source>
</evidence>
<sequence length="119" mass="13209">MQLKALLVAGLALATGATADTVITTTACPPIGACNSKGEWINKFGDHYWFNANTGCRNPGVPNIYEVCMDWKKGRAHFLANGQNKRCLQREKPDFDVMPCGASINRCSRQRWNEVSCTW</sequence>
<name>A0ACC2I6P2_9PLEO</name>
<gene>
    <name evidence="1" type="ORF">OPT61_g6418</name>
</gene>
<dbReference type="EMBL" id="JAPHNI010000461">
    <property type="protein sequence ID" value="KAJ8110837.1"/>
    <property type="molecule type" value="Genomic_DNA"/>
</dbReference>
<comment type="caution">
    <text evidence="1">The sequence shown here is derived from an EMBL/GenBank/DDBJ whole genome shotgun (WGS) entry which is preliminary data.</text>
</comment>
<protein>
    <submittedName>
        <fullName evidence="1">Uncharacterized protein</fullName>
    </submittedName>
</protein>
<reference evidence="1" key="1">
    <citation type="submission" date="2022-11" db="EMBL/GenBank/DDBJ databases">
        <title>Genome Sequence of Boeremia exigua.</title>
        <authorList>
            <person name="Buettner E."/>
        </authorList>
    </citation>
    <scope>NUCLEOTIDE SEQUENCE</scope>
    <source>
        <strain evidence="1">CU02</strain>
    </source>
</reference>
<keyword evidence="2" id="KW-1185">Reference proteome</keyword>
<evidence type="ECO:0000313" key="2">
    <source>
        <dbReference type="Proteomes" id="UP001153331"/>
    </source>
</evidence>
<organism evidence="1 2">
    <name type="scientific">Boeremia exigua</name>
    <dbReference type="NCBI Taxonomy" id="749465"/>
    <lineage>
        <taxon>Eukaryota</taxon>
        <taxon>Fungi</taxon>
        <taxon>Dikarya</taxon>
        <taxon>Ascomycota</taxon>
        <taxon>Pezizomycotina</taxon>
        <taxon>Dothideomycetes</taxon>
        <taxon>Pleosporomycetidae</taxon>
        <taxon>Pleosporales</taxon>
        <taxon>Pleosporineae</taxon>
        <taxon>Didymellaceae</taxon>
        <taxon>Boeremia</taxon>
    </lineage>
</organism>